<proteinExistence type="predicted"/>
<keyword evidence="3" id="KW-1185">Reference proteome</keyword>
<evidence type="ECO:0000313" key="2">
    <source>
        <dbReference type="EMBL" id="CAE1309446.1"/>
    </source>
</evidence>
<accession>A0A812DUQ4</accession>
<name>A0A812DUQ4_ACAPH</name>
<evidence type="ECO:0000256" key="1">
    <source>
        <dbReference type="SAM" id="MobiDB-lite"/>
    </source>
</evidence>
<protein>
    <submittedName>
        <fullName evidence="2">Uncharacterized protein</fullName>
    </submittedName>
</protein>
<dbReference type="AlphaFoldDB" id="A0A812DUQ4"/>
<dbReference type="Proteomes" id="UP000597762">
    <property type="component" value="Unassembled WGS sequence"/>
</dbReference>
<sequence>MLTGPSEEPQNISDPRKTAVINGELKRLHVDIASQQETQRNEPRQHGVDFAVRNSLLNTIEQGSNVSDETPPSPTQHHRRPGHHRVDEFYDKLAATIICIPSKNQLVLLGDSTPVWVLIMTLSLGQFGVGKIYENGQTILELCIYHNLRTANSFFRTKTKHKVSWTPPHSKHWHQLDLILVRRAAIKTVLYTRSHWCAAISNTSPRVSTAVRSRGILALMSVCQEV</sequence>
<dbReference type="EMBL" id="CAHIKZ030004302">
    <property type="protein sequence ID" value="CAE1309446.1"/>
    <property type="molecule type" value="Genomic_DNA"/>
</dbReference>
<reference evidence="2" key="1">
    <citation type="submission" date="2021-01" db="EMBL/GenBank/DDBJ databases">
        <authorList>
            <person name="Li R."/>
            <person name="Bekaert M."/>
        </authorList>
    </citation>
    <scope>NUCLEOTIDE SEQUENCE</scope>
    <source>
        <strain evidence="2">Farmed</strain>
    </source>
</reference>
<gene>
    <name evidence="2" type="ORF">SPHA_61156</name>
</gene>
<organism evidence="2 3">
    <name type="scientific">Acanthosepion pharaonis</name>
    <name type="common">Pharaoh cuttlefish</name>
    <name type="synonym">Sepia pharaonis</name>
    <dbReference type="NCBI Taxonomy" id="158019"/>
    <lineage>
        <taxon>Eukaryota</taxon>
        <taxon>Metazoa</taxon>
        <taxon>Spiralia</taxon>
        <taxon>Lophotrochozoa</taxon>
        <taxon>Mollusca</taxon>
        <taxon>Cephalopoda</taxon>
        <taxon>Coleoidea</taxon>
        <taxon>Decapodiformes</taxon>
        <taxon>Sepiida</taxon>
        <taxon>Sepiina</taxon>
        <taxon>Sepiidae</taxon>
        <taxon>Acanthosepion</taxon>
    </lineage>
</organism>
<feature type="region of interest" description="Disordered" evidence="1">
    <location>
        <begin position="63"/>
        <end position="82"/>
    </location>
</feature>
<dbReference type="InterPro" id="IPR036691">
    <property type="entry name" value="Endo/exonu/phosph_ase_sf"/>
</dbReference>
<evidence type="ECO:0000313" key="3">
    <source>
        <dbReference type="Proteomes" id="UP000597762"/>
    </source>
</evidence>
<comment type="caution">
    <text evidence="2">The sequence shown here is derived from an EMBL/GenBank/DDBJ whole genome shotgun (WGS) entry which is preliminary data.</text>
</comment>
<dbReference type="Gene3D" id="3.60.10.10">
    <property type="entry name" value="Endonuclease/exonuclease/phosphatase"/>
    <property type="match status" value="1"/>
</dbReference>
<dbReference type="OrthoDB" id="10030815at2759"/>